<sequence length="69" mass="7797">MAQSQRFTTPDVSINFEEDGTSVNLQSASRQNGNTKMNKDHKELSMKSSPHQNHREAPVPKRVCQVQTN</sequence>
<feature type="region of interest" description="Disordered" evidence="1">
    <location>
        <begin position="1"/>
        <end position="69"/>
    </location>
</feature>
<dbReference type="AlphaFoldDB" id="A0A4Z2FX84"/>
<feature type="compositionally biased region" description="Polar residues" evidence="1">
    <location>
        <begin position="21"/>
        <end position="36"/>
    </location>
</feature>
<organism evidence="2 3">
    <name type="scientific">Liparis tanakae</name>
    <name type="common">Tanaka's snailfish</name>
    <dbReference type="NCBI Taxonomy" id="230148"/>
    <lineage>
        <taxon>Eukaryota</taxon>
        <taxon>Metazoa</taxon>
        <taxon>Chordata</taxon>
        <taxon>Craniata</taxon>
        <taxon>Vertebrata</taxon>
        <taxon>Euteleostomi</taxon>
        <taxon>Actinopterygii</taxon>
        <taxon>Neopterygii</taxon>
        <taxon>Teleostei</taxon>
        <taxon>Neoteleostei</taxon>
        <taxon>Acanthomorphata</taxon>
        <taxon>Eupercaria</taxon>
        <taxon>Perciformes</taxon>
        <taxon>Cottioidei</taxon>
        <taxon>Cottales</taxon>
        <taxon>Liparidae</taxon>
        <taxon>Liparis</taxon>
    </lineage>
</organism>
<dbReference type="Proteomes" id="UP000314294">
    <property type="component" value="Unassembled WGS sequence"/>
</dbReference>
<evidence type="ECO:0000313" key="3">
    <source>
        <dbReference type="Proteomes" id="UP000314294"/>
    </source>
</evidence>
<evidence type="ECO:0000313" key="2">
    <source>
        <dbReference type="EMBL" id="TNN45353.1"/>
    </source>
</evidence>
<comment type="caution">
    <text evidence="2">The sequence shown here is derived from an EMBL/GenBank/DDBJ whole genome shotgun (WGS) entry which is preliminary data.</text>
</comment>
<proteinExistence type="predicted"/>
<dbReference type="EMBL" id="SRLO01000852">
    <property type="protein sequence ID" value="TNN45353.1"/>
    <property type="molecule type" value="Genomic_DNA"/>
</dbReference>
<reference evidence="2 3" key="1">
    <citation type="submission" date="2019-03" db="EMBL/GenBank/DDBJ databases">
        <title>First draft genome of Liparis tanakae, snailfish: a comprehensive survey of snailfish specific genes.</title>
        <authorList>
            <person name="Kim W."/>
            <person name="Song I."/>
            <person name="Jeong J.-H."/>
            <person name="Kim D."/>
            <person name="Kim S."/>
            <person name="Ryu S."/>
            <person name="Song J.Y."/>
            <person name="Lee S.K."/>
        </authorList>
    </citation>
    <scope>NUCLEOTIDE SEQUENCE [LARGE SCALE GENOMIC DNA]</scope>
    <source>
        <tissue evidence="2">Muscle</tissue>
    </source>
</reference>
<accession>A0A4Z2FX84</accession>
<evidence type="ECO:0000256" key="1">
    <source>
        <dbReference type="SAM" id="MobiDB-lite"/>
    </source>
</evidence>
<feature type="compositionally biased region" description="Polar residues" evidence="1">
    <location>
        <begin position="1"/>
        <end position="12"/>
    </location>
</feature>
<keyword evidence="3" id="KW-1185">Reference proteome</keyword>
<name>A0A4Z2FX84_9TELE</name>
<gene>
    <name evidence="2" type="ORF">EYF80_044457</name>
</gene>
<protein>
    <submittedName>
        <fullName evidence="2">Uncharacterized protein</fullName>
    </submittedName>
</protein>